<evidence type="ECO:0000256" key="3">
    <source>
        <dbReference type="ARBA" id="ARBA00022888"/>
    </source>
</evidence>
<sequence>MKKIHLFISNPDTQIATIGQNVWMISGWNVLRMKRLLLKTARCSEVIIRRQLIEAGEDATIIHIRLANSCVETVWAFRSIFSQSEIYYASTANGELLICDSFRNMLSQIAVKDRAERSDSFADHLLFPYTYETPFAGINRLGKGESLQFSKKTNRIDRKVADTFAPASGTLAVEEGIKLVDQELQAAVEEISAGKNVVNLLSGGADSTLIHTYLPQGTPACSAGIDSPEFRFEIDYAKNAASLLGADQRLFMTKETEYLSNLEETVDALCFIPNTLQIPLFYLLFKQTADVRFVCGTLAGELLGSKTAEQAVLAAAKHERTDVERQVYEELMRPPDDINGYALARFVVSTDLQLIKQVIGKEYAEQRLRKRWQHVMKRVNWSGKADPLTKHLEAGSIIAFLCDDTLSNWRQLAYANGQTIYSPFVSSRLVQAAFSVAPQLRYAYGTATKPLIKKLLKSRLPQYDVTLPKGGSGLPRTRYCRSGPLKNIFQQYGIPPILDKSSEWILLEPAWETSHFVTAVATYAIWKERVATNPDIRMLPGTRQWKWEA</sequence>
<dbReference type="EC" id="6.3.5.4" evidence="2"/>
<dbReference type="Proteomes" id="UP000198935">
    <property type="component" value="Unassembled WGS sequence"/>
</dbReference>
<evidence type="ECO:0000256" key="4">
    <source>
        <dbReference type="ARBA" id="ARBA00048741"/>
    </source>
</evidence>
<accession>A0A1H3HQ18</accession>
<evidence type="ECO:0000313" key="6">
    <source>
        <dbReference type="EMBL" id="SDY17577.1"/>
    </source>
</evidence>
<organism evidence="6 7">
    <name type="scientific">Evansella caseinilytica</name>
    <dbReference type="NCBI Taxonomy" id="1503961"/>
    <lineage>
        <taxon>Bacteria</taxon>
        <taxon>Bacillati</taxon>
        <taxon>Bacillota</taxon>
        <taxon>Bacilli</taxon>
        <taxon>Bacillales</taxon>
        <taxon>Bacillaceae</taxon>
        <taxon>Evansella</taxon>
    </lineage>
</organism>
<dbReference type="PANTHER" id="PTHR43284:SF1">
    <property type="entry name" value="ASPARAGINE SYNTHETASE"/>
    <property type="match status" value="1"/>
</dbReference>
<evidence type="ECO:0000256" key="2">
    <source>
        <dbReference type="ARBA" id="ARBA00012737"/>
    </source>
</evidence>
<dbReference type="Pfam" id="PF00733">
    <property type="entry name" value="Asn_synthase"/>
    <property type="match status" value="1"/>
</dbReference>
<dbReference type="GO" id="GO:0005829">
    <property type="term" value="C:cytosol"/>
    <property type="evidence" value="ECO:0007669"/>
    <property type="project" value="TreeGrafter"/>
</dbReference>
<dbReference type="InterPro" id="IPR014729">
    <property type="entry name" value="Rossmann-like_a/b/a_fold"/>
</dbReference>
<keyword evidence="7" id="KW-1185">Reference proteome</keyword>
<dbReference type="InterPro" id="IPR051786">
    <property type="entry name" value="ASN_synthetase/amidase"/>
</dbReference>
<protein>
    <recommendedName>
        <fullName evidence="2">asparagine synthase (glutamine-hydrolyzing)</fullName>
        <ecNumber evidence="2">6.3.5.4</ecNumber>
    </recommendedName>
</protein>
<evidence type="ECO:0000313" key="7">
    <source>
        <dbReference type="Proteomes" id="UP000198935"/>
    </source>
</evidence>
<evidence type="ECO:0000259" key="5">
    <source>
        <dbReference type="Pfam" id="PF00733"/>
    </source>
</evidence>
<keyword evidence="3" id="KW-0061">Asparagine biosynthesis</keyword>
<proteinExistence type="predicted"/>
<reference evidence="7" key="1">
    <citation type="submission" date="2016-10" db="EMBL/GenBank/DDBJ databases">
        <authorList>
            <person name="Varghese N."/>
            <person name="Submissions S."/>
        </authorList>
    </citation>
    <scope>NUCLEOTIDE SEQUENCE [LARGE SCALE GENOMIC DNA]</scope>
    <source>
        <strain evidence="7">SP</strain>
    </source>
</reference>
<dbReference type="Gene3D" id="3.40.50.620">
    <property type="entry name" value="HUPs"/>
    <property type="match status" value="1"/>
</dbReference>
<dbReference type="GO" id="GO:0004066">
    <property type="term" value="F:asparagine synthase (glutamine-hydrolyzing) activity"/>
    <property type="evidence" value="ECO:0007669"/>
    <property type="project" value="UniProtKB-EC"/>
</dbReference>
<keyword evidence="3" id="KW-0028">Amino-acid biosynthesis</keyword>
<dbReference type="EMBL" id="FNPI01000001">
    <property type="protein sequence ID" value="SDY17577.1"/>
    <property type="molecule type" value="Genomic_DNA"/>
</dbReference>
<name>A0A1H3HQ18_9BACI</name>
<evidence type="ECO:0000256" key="1">
    <source>
        <dbReference type="ARBA" id="ARBA00005187"/>
    </source>
</evidence>
<dbReference type="AlphaFoldDB" id="A0A1H3HQ18"/>
<feature type="domain" description="Asparagine synthetase" evidence="5">
    <location>
        <begin position="180"/>
        <end position="490"/>
    </location>
</feature>
<dbReference type="PANTHER" id="PTHR43284">
    <property type="entry name" value="ASPARAGINE SYNTHETASE (GLUTAMINE-HYDROLYZING)"/>
    <property type="match status" value="1"/>
</dbReference>
<dbReference type="InterPro" id="IPR001962">
    <property type="entry name" value="Asn_synthase"/>
</dbReference>
<dbReference type="GO" id="GO:0006529">
    <property type="term" value="P:asparagine biosynthetic process"/>
    <property type="evidence" value="ECO:0007669"/>
    <property type="project" value="UniProtKB-KW"/>
</dbReference>
<gene>
    <name evidence="6" type="ORF">SAMN05421736_101576</name>
</gene>
<comment type="pathway">
    <text evidence="1">Amino-acid biosynthesis; L-asparagine biosynthesis; L-asparagine from L-aspartate (L-Gln route): step 1/1.</text>
</comment>
<dbReference type="SUPFAM" id="SSF52402">
    <property type="entry name" value="Adenine nucleotide alpha hydrolases-like"/>
    <property type="match status" value="1"/>
</dbReference>
<dbReference type="STRING" id="1503961.SAMN05421736_101576"/>
<comment type="catalytic activity">
    <reaction evidence="4">
        <text>L-aspartate + L-glutamine + ATP + H2O = L-asparagine + L-glutamate + AMP + diphosphate + H(+)</text>
        <dbReference type="Rhea" id="RHEA:12228"/>
        <dbReference type="ChEBI" id="CHEBI:15377"/>
        <dbReference type="ChEBI" id="CHEBI:15378"/>
        <dbReference type="ChEBI" id="CHEBI:29985"/>
        <dbReference type="ChEBI" id="CHEBI:29991"/>
        <dbReference type="ChEBI" id="CHEBI:30616"/>
        <dbReference type="ChEBI" id="CHEBI:33019"/>
        <dbReference type="ChEBI" id="CHEBI:58048"/>
        <dbReference type="ChEBI" id="CHEBI:58359"/>
        <dbReference type="ChEBI" id="CHEBI:456215"/>
        <dbReference type="EC" id="6.3.5.4"/>
    </reaction>
</comment>